<dbReference type="HOGENOM" id="CLU_085722_1_1_11"/>
<dbReference type="Pfam" id="PF09346">
    <property type="entry name" value="SMI1_KNR4"/>
    <property type="match status" value="1"/>
</dbReference>
<dbReference type="AlphaFoldDB" id="I0H6Q1"/>
<gene>
    <name evidence="2" type="ordered locus">AMIS_34680</name>
</gene>
<dbReference type="PANTHER" id="PTHR47432:SF1">
    <property type="entry name" value="CELL WALL ASSEMBLY REGULATOR SMI1"/>
    <property type="match status" value="1"/>
</dbReference>
<name>I0H6Q1_ACTM4</name>
<dbReference type="KEGG" id="ams:AMIS_34680"/>
<accession>I0H6Q1</accession>
<sequence length="219" mass="24336">MRAAWERIETGLRRVLPDSIPRLEEPADDAAIDIVQAELGLALPADFRASLLIHNGTSWGMPQPLPMDQLYSAEEIVEATRMWRDNADDDSDFHDPGKLAYYIDHGMLRVDGPVHRLMGGEGRIVVATMNGDVWWLLDLDPAPGGTPGQVIRVDIECAEWDVLAPSWTELLVRYARDLERFPESELTIEPDLGPACEWGQGGSERPAWLAGVSPVDPYP</sequence>
<dbReference type="Proteomes" id="UP000007882">
    <property type="component" value="Chromosome"/>
</dbReference>
<feature type="domain" description="Knr4/Smi1-like" evidence="1">
    <location>
        <begin position="26"/>
        <end position="173"/>
    </location>
</feature>
<dbReference type="STRING" id="512565.AMIS_34680"/>
<dbReference type="EMBL" id="AP012319">
    <property type="protein sequence ID" value="BAL88688.1"/>
    <property type="molecule type" value="Genomic_DNA"/>
</dbReference>
<dbReference type="InterPro" id="IPR051873">
    <property type="entry name" value="KNR4/SMI1_regulator"/>
</dbReference>
<evidence type="ECO:0000313" key="2">
    <source>
        <dbReference type="EMBL" id="BAL88688.1"/>
    </source>
</evidence>
<dbReference type="InterPro" id="IPR037883">
    <property type="entry name" value="Knr4/Smi1-like_sf"/>
</dbReference>
<dbReference type="PATRIC" id="fig|512565.3.peg.3465"/>
<protein>
    <recommendedName>
        <fullName evidence="1">Knr4/Smi1-like domain-containing protein</fullName>
    </recommendedName>
</protein>
<reference evidence="2 3" key="1">
    <citation type="submission" date="2012-02" db="EMBL/GenBank/DDBJ databases">
        <title>Complete genome sequence of Actinoplanes missouriensis 431 (= NBRC 102363).</title>
        <authorList>
            <person name="Ohnishi Y."/>
            <person name="Ishikawa J."/>
            <person name="Sekine M."/>
            <person name="Hosoyama A."/>
            <person name="Harada T."/>
            <person name="Narita H."/>
            <person name="Hata T."/>
            <person name="Konno Y."/>
            <person name="Tutikane K."/>
            <person name="Fujita N."/>
            <person name="Horinouchi S."/>
            <person name="Hayakawa M."/>
        </authorList>
    </citation>
    <scope>NUCLEOTIDE SEQUENCE [LARGE SCALE GENOMIC DNA]</scope>
    <source>
        <strain evidence="3">ATCC 14538 / DSM 43046 / CBS 188.64 / JCM 3121 / NBRC 102363 / NCIMB 12654 / NRRL B-3342 / UNCC 431</strain>
    </source>
</reference>
<dbReference type="InterPro" id="IPR018958">
    <property type="entry name" value="Knr4/Smi1-like_dom"/>
</dbReference>
<dbReference type="PANTHER" id="PTHR47432">
    <property type="entry name" value="CELL WALL ASSEMBLY REGULATOR SMI1"/>
    <property type="match status" value="1"/>
</dbReference>
<evidence type="ECO:0000259" key="1">
    <source>
        <dbReference type="SMART" id="SM00860"/>
    </source>
</evidence>
<proteinExistence type="predicted"/>
<keyword evidence="3" id="KW-1185">Reference proteome</keyword>
<dbReference type="SMART" id="SM00860">
    <property type="entry name" value="SMI1_KNR4"/>
    <property type="match status" value="1"/>
</dbReference>
<organism evidence="2 3">
    <name type="scientific">Actinoplanes missouriensis (strain ATCC 14538 / DSM 43046 / CBS 188.64 / JCM 3121 / NBRC 102363 / NCIMB 12654 / NRRL B-3342 / UNCC 431)</name>
    <dbReference type="NCBI Taxonomy" id="512565"/>
    <lineage>
        <taxon>Bacteria</taxon>
        <taxon>Bacillati</taxon>
        <taxon>Actinomycetota</taxon>
        <taxon>Actinomycetes</taxon>
        <taxon>Micromonosporales</taxon>
        <taxon>Micromonosporaceae</taxon>
        <taxon>Actinoplanes</taxon>
    </lineage>
</organism>
<dbReference type="SUPFAM" id="SSF160631">
    <property type="entry name" value="SMI1/KNR4-like"/>
    <property type="match status" value="1"/>
</dbReference>
<evidence type="ECO:0000313" key="3">
    <source>
        <dbReference type="Proteomes" id="UP000007882"/>
    </source>
</evidence>
<dbReference type="eggNOG" id="COG4282">
    <property type="taxonomic scope" value="Bacteria"/>
</dbReference>
<dbReference type="Gene3D" id="3.40.1580.10">
    <property type="entry name" value="SMI1/KNR4-like"/>
    <property type="match status" value="1"/>
</dbReference>